<dbReference type="SUPFAM" id="SSF54427">
    <property type="entry name" value="NTF2-like"/>
    <property type="match status" value="1"/>
</dbReference>
<dbReference type="EMBL" id="CP045096">
    <property type="protein sequence ID" value="QFQ99458.1"/>
    <property type="molecule type" value="Genomic_DNA"/>
</dbReference>
<protein>
    <submittedName>
        <fullName evidence="1">Ester cyclase</fullName>
    </submittedName>
</protein>
<name>A0A5P8K9I1_9ACTN</name>
<sequence>MPHSDPLSDTRRALIERTWAAVWGQGDVDALDALLSPAYLRYGGDPQPQDLTAFKAAIVSTRAAFPDLVTTIDDLVIEGDRAAIRWHSSGTQTHSFLGVPPTRRQVDVSGATFARFEGDRIVEEHVTWDPRALLSALGVIRVGQD</sequence>
<accession>A0A5P8K9I1</accession>
<dbReference type="RefSeq" id="WP_152170883.1">
    <property type="nucleotide sequence ID" value="NZ_CP045096.1"/>
</dbReference>
<evidence type="ECO:0000313" key="1">
    <source>
        <dbReference type="EMBL" id="QFQ99458.1"/>
    </source>
</evidence>
<proteinExistence type="predicted"/>
<dbReference type="PANTHER" id="PTHR38436:SF1">
    <property type="entry name" value="ESTER CYCLASE"/>
    <property type="match status" value="1"/>
</dbReference>
<dbReference type="InterPro" id="IPR032710">
    <property type="entry name" value="NTF2-like_dom_sf"/>
</dbReference>
<dbReference type="InterPro" id="IPR009959">
    <property type="entry name" value="Cyclase_SnoaL-like"/>
</dbReference>
<dbReference type="Gene3D" id="3.10.450.50">
    <property type="match status" value="1"/>
</dbReference>
<dbReference type="Pfam" id="PF07366">
    <property type="entry name" value="SnoaL"/>
    <property type="match status" value="1"/>
</dbReference>
<dbReference type="KEGG" id="sphv:F9278_28610"/>
<dbReference type="Proteomes" id="UP000327294">
    <property type="component" value="Chromosome"/>
</dbReference>
<dbReference type="AlphaFoldDB" id="A0A5P8K9I1"/>
<dbReference type="GO" id="GO:0030638">
    <property type="term" value="P:polyketide metabolic process"/>
    <property type="evidence" value="ECO:0007669"/>
    <property type="project" value="InterPro"/>
</dbReference>
<organism evidence="1 2">
    <name type="scientific">Streptomyces phaeolivaceus</name>
    <dbReference type="NCBI Taxonomy" id="2653200"/>
    <lineage>
        <taxon>Bacteria</taxon>
        <taxon>Bacillati</taxon>
        <taxon>Actinomycetota</taxon>
        <taxon>Actinomycetes</taxon>
        <taxon>Kitasatosporales</taxon>
        <taxon>Streptomycetaceae</taxon>
        <taxon>Streptomyces</taxon>
    </lineage>
</organism>
<reference evidence="1 2" key="1">
    <citation type="submission" date="2019-10" db="EMBL/GenBank/DDBJ databases">
        <title>Streptomyces sp. strain GY16 isolated from leaves of Broussonetia papyrifera.</title>
        <authorList>
            <person name="Mo P."/>
        </authorList>
    </citation>
    <scope>NUCLEOTIDE SEQUENCE [LARGE SCALE GENOMIC DNA]</scope>
    <source>
        <strain evidence="1 2">GY16</strain>
    </source>
</reference>
<evidence type="ECO:0000313" key="2">
    <source>
        <dbReference type="Proteomes" id="UP000327294"/>
    </source>
</evidence>
<dbReference type="PANTHER" id="PTHR38436">
    <property type="entry name" value="POLYKETIDE CYCLASE SNOAL-LIKE DOMAIN"/>
    <property type="match status" value="1"/>
</dbReference>
<keyword evidence="2" id="KW-1185">Reference proteome</keyword>
<gene>
    <name evidence="1" type="ORF">F9278_28610</name>
</gene>